<dbReference type="InterPro" id="IPR027417">
    <property type="entry name" value="P-loop_NTPase"/>
</dbReference>
<dbReference type="GO" id="GO:0016887">
    <property type="term" value="F:ATP hydrolysis activity"/>
    <property type="evidence" value="ECO:0007669"/>
    <property type="project" value="InterPro"/>
</dbReference>
<dbReference type="RefSeq" id="WP_149433556.1">
    <property type="nucleotide sequence ID" value="NZ_VTPX01000001.1"/>
</dbReference>
<dbReference type="InterPro" id="IPR008995">
    <property type="entry name" value="Mo/tungstate-bd_C_term_dom"/>
</dbReference>
<dbReference type="SMART" id="SM00382">
    <property type="entry name" value="AAA"/>
    <property type="match status" value="1"/>
</dbReference>
<dbReference type="SUPFAM" id="SSF50331">
    <property type="entry name" value="MOP-like"/>
    <property type="match status" value="1"/>
</dbReference>
<dbReference type="PROSITE" id="PS00211">
    <property type="entry name" value="ABC_TRANSPORTER_1"/>
    <property type="match status" value="1"/>
</dbReference>
<organism evidence="5 6">
    <name type="scientific">Salinicola corii</name>
    <dbReference type="NCBI Taxonomy" id="2606937"/>
    <lineage>
        <taxon>Bacteria</taxon>
        <taxon>Pseudomonadati</taxon>
        <taxon>Pseudomonadota</taxon>
        <taxon>Gammaproteobacteria</taxon>
        <taxon>Oceanospirillales</taxon>
        <taxon>Halomonadaceae</taxon>
        <taxon>Salinicola</taxon>
    </lineage>
</organism>
<dbReference type="GO" id="GO:0055052">
    <property type="term" value="C:ATP-binding cassette (ABC) transporter complex, substrate-binding subunit-containing"/>
    <property type="evidence" value="ECO:0007669"/>
    <property type="project" value="TreeGrafter"/>
</dbReference>
<dbReference type="Pfam" id="PF08402">
    <property type="entry name" value="TOBE_2"/>
    <property type="match status" value="1"/>
</dbReference>
<dbReference type="FunFam" id="3.40.50.300:FF:000042">
    <property type="entry name" value="Maltose/maltodextrin ABC transporter, ATP-binding protein"/>
    <property type="match status" value="1"/>
</dbReference>
<dbReference type="GO" id="GO:0005524">
    <property type="term" value="F:ATP binding"/>
    <property type="evidence" value="ECO:0007669"/>
    <property type="project" value="UniProtKB-KW"/>
</dbReference>
<dbReference type="InterPro" id="IPR017871">
    <property type="entry name" value="ABC_transporter-like_CS"/>
</dbReference>
<evidence type="ECO:0000313" key="5">
    <source>
        <dbReference type="EMBL" id="KAA0020429.1"/>
    </source>
</evidence>
<dbReference type="GO" id="GO:0008643">
    <property type="term" value="P:carbohydrate transport"/>
    <property type="evidence" value="ECO:0007669"/>
    <property type="project" value="InterPro"/>
</dbReference>
<dbReference type="AlphaFoldDB" id="A0A640WIH4"/>
<dbReference type="SUPFAM" id="SSF52540">
    <property type="entry name" value="P-loop containing nucleoside triphosphate hydrolases"/>
    <property type="match status" value="1"/>
</dbReference>
<dbReference type="CDD" id="cd03301">
    <property type="entry name" value="ABC_MalK_N"/>
    <property type="match status" value="1"/>
</dbReference>
<dbReference type="InterPro" id="IPR047641">
    <property type="entry name" value="ABC_transpr_MalK/UgpC-like"/>
</dbReference>
<dbReference type="InterPro" id="IPR003439">
    <property type="entry name" value="ABC_transporter-like_ATP-bd"/>
</dbReference>
<keyword evidence="2" id="KW-0547">Nucleotide-binding</keyword>
<comment type="caution">
    <text evidence="5">The sequence shown here is derived from an EMBL/GenBank/DDBJ whole genome shotgun (WGS) entry which is preliminary data.</text>
</comment>
<evidence type="ECO:0000256" key="3">
    <source>
        <dbReference type="ARBA" id="ARBA00022840"/>
    </source>
</evidence>
<dbReference type="Gene3D" id="2.40.50.140">
    <property type="entry name" value="Nucleic acid-binding proteins"/>
    <property type="match status" value="1"/>
</dbReference>
<name>A0A640WIH4_9GAMM</name>
<gene>
    <name evidence="5" type="ORF">F0A16_01100</name>
</gene>
<dbReference type="Gene3D" id="3.40.50.300">
    <property type="entry name" value="P-loop containing nucleotide triphosphate hydrolases"/>
    <property type="match status" value="1"/>
</dbReference>
<dbReference type="NCBIfam" id="NF008653">
    <property type="entry name" value="PRK11650.1"/>
    <property type="match status" value="1"/>
</dbReference>
<keyword evidence="3 5" id="KW-0067">ATP-binding</keyword>
<evidence type="ECO:0000313" key="6">
    <source>
        <dbReference type="Proteomes" id="UP000466024"/>
    </source>
</evidence>
<sequence length="377" mass="41167">MAIVELKNVAKNYGSQIKGASSSNAVDNFNLVTRDGEFVVLVGPSGCGKSTTMRMIAGLERNTEGEILISGRDVSQVPPKERDIAMVFQSYALYPHMSVAENMAFSLRLKKRPAEEIKQKIDEAAQTLGIQHLLERKPRELSGGQRQRVALGRAIVRDPQVFLMDEPLSNLDAKLRVDMRAEIVKLHKRLNVTTFYVTHDQVEAMTMGERIVVMKDGKIQQIDTPINLYEFPANRFVAGFIGNPSMNFLPAKHVDGVVSGDGYRLSLDAAHRAAMASRGAADVWAGIRPEHLRLSDAAATNRIEGTVDVVETLGAVTMVQLSVGEHAVSAQLPGHRKVQLGDTLTLTCDSDKLHLFDNESELAIAREPTAASSAAEA</sequence>
<dbReference type="InterPro" id="IPR013611">
    <property type="entry name" value="Transp-assoc_OB_typ2"/>
</dbReference>
<protein>
    <submittedName>
        <fullName evidence="5">ABC transporter ATP-binding protein</fullName>
    </submittedName>
</protein>
<dbReference type="GO" id="GO:0140359">
    <property type="term" value="F:ABC-type transporter activity"/>
    <property type="evidence" value="ECO:0007669"/>
    <property type="project" value="InterPro"/>
</dbReference>
<keyword evidence="1" id="KW-0813">Transport</keyword>
<dbReference type="InterPro" id="IPR003593">
    <property type="entry name" value="AAA+_ATPase"/>
</dbReference>
<dbReference type="Proteomes" id="UP000466024">
    <property type="component" value="Unassembled WGS sequence"/>
</dbReference>
<evidence type="ECO:0000256" key="1">
    <source>
        <dbReference type="ARBA" id="ARBA00022448"/>
    </source>
</evidence>
<feature type="domain" description="ABC transporter" evidence="4">
    <location>
        <begin position="4"/>
        <end position="241"/>
    </location>
</feature>
<dbReference type="PROSITE" id="PS50893">
    <property type="entry name" value="ABC_TRANSPORTER_2"/>
    <property type="match status" value="1"/>
</dbReference>
<accession>A0A640WIH4</accession>
<dbReference type="PANTHER" id="PTHR43875:SF1">
    <property type="entry name" value="OSMOPROTECTIVE COMPOUNDS UPTAKE ATP-BINDING PROTEIN GGTA"/>
    <property type="match status" value="1"/>
</dbReference>
<dbReference type="EMBL" id="VTPX01000001">
    <property type="protein sequence ID" value="KAA0020429.1"/>
    <property type="molecule type" value="Genomic_DNA"/>
</dbReference>
<evidence type="ECO:0000256" key="2">
    <source>
        <dbReference type="ARBA" id="ARBA00022741"/>
    </source>
</evidence>
<keyword evidence="6" id="KW-1185">Reference proteome</keyword>
<dbReference type="InterPro" id="IPR015855">
    <property type="entry name" value="ABC_transpr_MalK-like"/>
</dbReference>
<proteinExistence type="predicted"/>
<dbReference type="InterPro" id="IPR012340">
    <property type="entry name" value="NA-bd_OB-fold"/>
</dbReference>
<dbReference type="PANTHER" id="PTHR43875">
    <property type="entry name" value="MALTODEXTRIN IMPORT ATP-BINDING PROTEIN MSMX"/>
    <property type="match status" value="1"/>
</dbReference>
<dbReference type="Gene3D" id="2.40.50.100">
    <property type="match status" value="1"/>
</dbReference>
<dbReference type="Pfam" id="PF00005">
    <property type="entry name" value="ABC_tran"/>
    <property type="match status" value="1"/>
</dbReference>
<reference evidence="5 6" key="1">
    <citation type="submission" date="2019-08" db="EMBL/GenBank/DDBJ databases">
        <title>Bioinformatics analysis of the strain L3 and L5.</title>
        <authorList>
            <person name="Li X."/>
        </authorList>
    </citation>
    <scope>NUCLEOTIDE SEQUENCE [LARGE SCALE GENOMIC DNA]</scope>
    <source>
        <strain evidence="5 6">L3</strain>
    </source>
</reference>
<evidence type="ECO:0000259" key="4">
    <source>
        <dbReference type="PROSITE" id="PS50893"/>
    </source>
</evidence>